<dbReference type="InterPro" id="IPR029475">
    <property type="entry name" value="DUF6807"/>
</dbReference>
<sequence length="673" mass="71145">MSEGTGPARVALVGAHGFGEIHRRNLARLAGLGRARLVAVAEPAPFAPGELAADVHVHADLDALLAAERDLDVVIVSTPLHTHLELAERVLASGADLYLEKPPVTSLAQFERLSAAAAAAGRLVQVGFQSLGSHAVPWLRSALADGAFGDVRAVTAAGVWSRSHGYFTRSRWAGRRTLDGIDVVDGVATNAFAHAVITAMTVAGAQDPGVVDWIDVDLHRANPVESDDTTVVRLRRPAPQPDVTCALTLCGPDNEAEPFVTIHGSEATATFSYVIDEVRIVDAHGGDRVERFGRTDLLENLLDAREHGAELLCALGDTEGYMAVLEAIRTAAEPHPIPERFVESVGWGADERIVIPGVAEAIARACAAEATFTELGLPWAVDGRDGAEPAGAAFAVGEDAGRDAVAVLRTGEALAASLSPRPYLHPVRTRAGAVLTDAFPLDHPWHLGAGVAMPSVRVDGPAANLWGGPDYRPSAGGYRWGRTHGRIRILAGENAPGTVRERLEWLGADGSPLVHESRTWTWEAIDGDTWRLGLRFELHAAGGPVTLDSPGSLGRPDAGYGGFFWRFAPSADVDVRTRDAQGESAVNGVRAPWLLWTSVLDGARRSVLFGAPSEADDPWFVRVAEYPGVGSALAWDAPLRIGPGAPVTRTLAVVVSDRELTVGDARLLTASAS</sequence>
<dbReference type="RefSeq" id="WP_348789328.1">
    <property type="nucleotide sequence ID" value="NZ_CP157390.1"/>
</dbReference>
<dbReference type="InterPro" id="IPR000683">
    <property type="entry name" value="Gfo/Idh/MocA-like_OxRdtase_N"/>
</dbReference>
<dbReference type="InterPro" id="IPR050463">
    <property type="entry name" value="Gfo/Idh/MocA_oxidrdct_glycsds"/>
</dbReference>
<feature type="domain" description="Gfo/Idh/MocA-like oxidoreductase N-terminal" evidence="2">
    <location>
        <begin position="9"/>
        <end position="128"/>
    </location>
</feature>
<dbReference type="GO" id="GO:0016491">
    <property type="term" value="F:oxidoreductase activity"/>
    <property type="evidence" value="ECO:0007669"/>
    <property type="project" value="UniProtKB-KW"/>
</dbReference>
<dbReference type="SUPFAM" id="SSF51735">
    <property type="entry name" value="NAD(P)-binding Rossmann-fold domains"/>
    <property type="match status" value="1"/>
</dbReference>
<dbReference type="EMBL" id="CP157390">
    <property type="protein sequence ID" value="XBM49410.1"/>
    <property type="molecule type" value="Genomic_DNA"/>
</dbReference>
<dbReference type="Pfam" id="PF14100">
    <property type="entry name" value="DUF6807"/>
    <property type="match status" value="1"/>
</dbReference>
<accession>A0AAU7GEY2</accession>
<proteinExistence type="predicted"/>
<evidence type="ECO:0000313" key="3">
    <source>
        <dbReference type="EMBL" id="XBM49410.1"/>
    </source>
</evidence>
<reference evidence="3" key="1">
    <citation type="submission" date="2024-05" db="EMBL/GenBank/DDBJ databases">
        <title>The Natural Products Discovery Center: Release of the First 8490 Sequenced Strains for Exploring Actinobacteria Biosynthetic Diversity.</title>
        <authorList>
            <person name="Kalkreuter E."/>
            <person name="Kautsar S.A."/>
            <person name="Yang D."/>
            <person name="Bader C.D."/>
            <person name="Teijaro C.N."/>
            <person name="Fluegel L."/>
            <person name="Davis C.M."/>
            <person name="Simpson J.R."/>
            <person name="Lauterbach L."/>
            <person name="Steele A.D."/>
            <person name="Gui C."/>
            <person name="Meng S."/>
            <person name="Li G."/>
            <person name="Viehrig K."/>
            <person name="Ye F."/>
            <person name="Su P."/>
            <person name="Kiefer A.F."/>
            <person name="Nichols A."/>
            <person name="Cepeda A.J."/>
            <person name="Yan W."/>
            <person name="Fan B."/>
            <person name="Jiang Y."/>
            <person name="Adhikari A."/>
            <person name="Zheng C.-J."/>
            <person name="Schuster L."/>
            <person name="Cowan T.M."/>
            <person name="Smanski M.J."/>
            <person name="Chevrette M.G."/>
            <person name="de Carvalho L.P.S."/>
            <person name="Shen B."/>
        </authorList>
    </citation>
    <scope>NUCLEOTIDE SEQUENCE</scope>
    <source>
        <strain evidence="3">NPDC080035</strain>
    </source>
</reference>
<dbReference type="Pfam" id="PF01408">
    <property type="entry name" value="GFO_IDH_MocA"/>
    <property type="match status" value="1"/>
</dbReference>
<dbReference type="AlphaFoldDB" id="A0AAU7GEY2"/>
<gene>
    <name evidence="3" type="ORF">AAME72_05990</name>
</gene>
<dbReference type="PANTHER" id="PTHR43818:SF11">
    <property type="entry name" value="BCDNA.GH03377"/>
    <property type="match status" value="1"/>
</dbReference>
<dbReference type="PANTHER" id="PTHR43818">
    <property type="entry name" value="BCDNA.GH03377"/>
    <property type="match status" value="1"/>
</dbReference>
<dbReference type="Gene3D" id="3.30.360.10">
    <property type="entry name" value="Dihydrodipicolinate Reductase, domain 2"/>
    <property type="match status" value="1"/>
</dbReference>
<organism evidence="3">
    <name type="scientific">Leifsonia sp. NPDC080035</name>
    <dbReference type="NCBI Taxonomy" id="3143936"/>
    <lineage>
        <taxon>Bacteria</taxon>
        <taxon>Bacillati</taxon>
        <taxon>Actinomycetota</taxon>
        <taxon>Actinomycetes</taxon>
        <taxon>Micrococcales</taxon>
        <taxon>Microbacteriaceae</taxon>
        <taxon>Leifsonia</taxon>
    </lineage>
</organism>
<dbReference type="Gene3D" id="3.40.50.720">
    <property type="entry name" value="NAD(P)-binding Rossmann-like Domain"/>
    <property type="match status" value="1"/>
</dbReference>
<dbReference type="SUPFAM" id="SSF55347">
    <property type="entry name" value="Glyceraldehyde-3-phosphate dehydrogenase-like, C-terminal domain"/>
    <property type="match status" value="1"/>
</dbReference>
<evidence type="ECO:0000259" key="2">
    <source>
        <dbReference type="Pfam" id="PF01408"/>
    </source>
</evidence>
<dbReference type="GO" id="GO:0000166">
    <property type="term" value="F:nucleotide binding"/>
    <property type="evidence" value="ECO:0007669"/>
    <property type="project" value="InterPro"/>
</dbReference>
<evidence type="ECO:0000256" key="1">
    <source>
        <dbReference type="ARBA" id="ARBA00023002"/>
    </source>
</evidence>
<keyword evidence="1" id="KW-0560">Oxidoreductase</keyword>
<protein>
    <submittedName>
        <fullName evidence="3">DUF6807 family protein</fullName>
    </submittedName>
</protein>
<dbReference type="InterPro" id="IPR036291">
    <property type="entry name" value="NAD(P)-bd_dom_sf"/>
</dbReference>
<name>A0AAU7GEY2_9MICO</name>